<accession>A0ABN9FAA1</accession>
<feature type="compositionally biased region" description="Basic and acidic residues" evidence="1">
    <location>
        <begin position="180"/>
        <end position="190"/>
    </location>
</feature>
<name>A0ABN9FAA1_9NEOB</name>
<evidence type="ECO:0000313" key="3">
    <source>
        <dbReference type="Proteomes" id="UP001162483"/>
    </source>
</evidence>
<organism evidence="2 3">
    <name type="scientific">Staurois parvus</name>
    <dbReference type="NCBI Taxonomy" id="386267"/>
    <lineage>
        <taxon>Eukaryota</taxon>
        <taxon>Metazoa</taxon>
        <taxon>Chordata</taxon>
        <taxon>Craniata</taxon>
        <taxon>Vertebrata</taxon>
        <taxon>Euteleostomi</taxon>
        <taxon>Amphibia</taxon>
        <taxon>Batrachia</taxon>
        <taxon>Anura</taxon>
        <taxon>Neobatrachia</taxon>
        <taxon>Ranoidea</taxon>
        <taxon>Ranidae</taxon>
        <taxon>Staurois</taxon>
    </lineage>
</organism>
<feature type="region of interest" description="Disordered" evidence="1">
    <location>
        <begin position="42"/>
        <end position="96"/>
    </location>
</feature>
<feature type="region of interest" description="Disordered" evidence="1">
    <location>
        <begin position="164"/>
        <end position="226"/>
    </location>
</feature>
<dbReference type="InterPro" id="IPR026188">
    <property type="entry name" value="Lebercilin-like"/>
</dbReference>
<proteinExistence type="predicted"/>
<protein>
    <submittedName>
        <fullName evidence="2">Uncharacterized protein</fullName>
    </submittedName>
</protein>
<dbReference type="PANTHER" id="PTHR16650">
    <property type="entry name" value="C21ORF13-RELATED"/>
    <property type="match status" value="1"/>
</dbReference>
<gene>
    <name evidence="2" type="ORF">SPARVUS_LOCUS11652574</name>
</gene>
<feature type="region of interest" description="Disordered" evidence="1">
    <location>
        <begin position="248"/>
        <end position="321"/>
    </location>
</feature>
<dbReference type="Proteomes" id="UP001162483">
    <property type="component" value="Unassembled WGS sequence"/>
</dbReference>
<dbReference type="PANTHER" id="PTHR16650:SF10">
    <property type="entry name" value="LEBERCILIN"/>
    <property type="match status" value="1"/>
</dbReference>
<evidence type="ECO:0000313" key="2">
    <source>
        <dbReference type="EMBL" id="CAI9593964.1"/>
    </source>
</evidence>
<feature type="compositionally biased region" description="Low complexity" evidence="1">
    <location>
        <begin position="269"/>
        <end position="283"/>
    </location>
</feature>
<dbReference type="EMBL" id="CATNWA010016603">
    <property type="protein sequence ID" value="CAI9593964.1"/>
    <property type="molecule type" value="Genomic_DNA"/>
</dbReference>
<evidence type="ECO:0000256" key="1">
    <source>
        <dbReference type="SAM" id="MobiDB-lite"/>
    </source>
</evidence>
<feature type="compositionally biased region" description="Polar residues" evidence="1">
    <location>
        <begin position="249"/>
        <end position="268"/>
    </location>
</feature>
<reference evidence="2" key="1">
    <citation type="submission" date="2023-05" db="EMBL/GenBank/DDBJ databases">
        <authorList>
            <person name="Stuckert A."/>
        </authorList>
    </citation>
    <scope>NUCLEOTIDE SEQUENCE</scope>
</reference>
<feature type="region of interest" description="Disordered" evidence="1">
    <location>
        <begin position="1"/>
        <end position="22"/>
    </location>
</feature>
<sequence>MPDSNFPEPPPPIFMDETMENQQQIPEMEQDSLAKQIKEEAEKLKKEKEQAERRRDLEEKLNRDKEQKILEDKARKLRDEWEKEEMERKRREEQDKLLQKETINKSEEDRLRKELLLAKMFEIDRENQDPFYSDSTKHNSMMTVGDAAGKTDMADTKQKTYKFTEPTEKLFNGLPVQGGQEKDAPSHRNEIPVVNTGDITFGSYTPSFGKGRSPGNSQKKNVSAEPIVSTTKLDIKKEKKSNLMEQLFGGSSTTVLPSVSKGSDQTGFSSSSDRVTDSDTSNTLTWEQNHKLKGKGDMPFTNDGKTLSSIRHRTQHPPGRPIVKAIDSLEDEIEEVAL</sequence>
<comment type="caution">
    <text evidence="2">The sequence shown here is derived from an EMBL/GenBank/DDBJ whole genome shotgun (WGS) entry which is preliminary data.</text>
</comment>
<keyword evidence="3" id="KW-1185">Reference proteome</keyword>